<dbReference type="Gene3D" id="3.30.565.10">
    <property type="entry name" value="Histidine kinase-like ATPase, C-terminal domain"/>
    <property type="match status" value="1"/>
</dbReference>
<keyword evidence="7" id="KW-0418">Kinase</keyword>
<sequence length="787" mass="91146">MKDNRLFRIRKYDFGITIRILFWTLLGMTILGCIYFIVHYDTCQRLLQIKNEQYLSNLITLVKQEKLLTGARMVKAISPNIESFRYIDVFEAVDNMVQQDTSIHNVLIIDSNGYVHHQTKSPDNISNNLYFVNMAAGLIESKIITQNNQTFLICGVPIIIQNDLWGMLKLIFRLDSIDREKRRLESHLGFLLFYNMIWIFGVWISGVISIGIALYIIMSRHSRRLVQMGSQIQDFDPSQDSFFSALAARTDETGFLARQIKHTCSCMTKEIKEIRSQCNQLHESYEDSYSITEKTRTLLQEVQTGLKEWEYQSRTMFDWCQESLVFISCQGQILEANPQFLKLCGYAMKDIHNQNFVELLPKEFQPDFTQNFMRQIQSQTQSAPLETAILRKDQTYLYMSIRGRLFFKNNTDPHKILIAGIDMSWNRQTQYILKDLELLLKQDLKDALARVIGLSELMAVKTQVGKKDLCDWSQIIHQNARAMLDNIQQALDIFKLEANEYKLNCRNCNLCFIFQKLSIDFSSITVSRSIEIHYLMNNAPMTWDQSLEIWGDCNLLYAMFTRLLNDIIEQSPEYQKITISFQQQQDLHITVHCDIPLSDNTMNDFFARPKDESEKHKGAYIALLIANAHGGTIGIRNSSEQQTQFILILPDNNPTGIADHENYSKRILIADDSANSHLLMDYYLSDYNDWLRVTAKNGQEAIERFQEMPFDIILMDIEMPELNGTAAIRAVRDIEKNLPERTEQKARILIITADTSDETKEKVIQAGADAVLCKPVEANHLIEMIRV</sequence>
<dbReference type="Gene3D" id="3.40.50.2300">
    <property type="match status" value="1"/>
</dbReference>
<dbReference type="InterPro" id="IPR035965">
    <property type="entry name" value="PAS-like_dom_sf"/>
</dbReference>
<feature type="domain" description="Response regulatory" evidence="5">
    <location>
        <begin position="666"/>
        <end position="787"/>
    </location>
</feature>
<dbReference type="SUPFAM" id="SSF52172">
    <property type="entry name" value="CheY-like"/>
    <property type="match status" value="1"/>
</dbReference>
<dbReference type="Pfam" id="PF00072">
    <property type="entry name" value="Response_reg"/>
    <property type="match status" value="1"/>
</dbReference>
<dbReference type="InterPro" id="IPR036890">
    <property type="entry name" value="HATPase_C_sf"/>
</dbReference>
<feature type="modified residue" description="4-aspartylphosphate" evidence="2">
    <location>
        <position position="716"/>
    </location>
</feature>
<gene>
    <name evidence="7" type="ORF">OMM_01307</name>
</gene>
<dbReference type="NCBIfam" id="TIGR00229">
    <property type="entry name" value="sensory_box"/>
    <property type="match status" value="1"/>
</dbReference>
<keyword evidence="4" id="KW-0472">Membrane</keyword>
<dbReference type="PROSITE" id="PS50112">
    <property type="entry name" value="PAS"/>
    <property type="match status" value="1"/>
</dbReference>
<evidence type="ECO:0000256" key="1">
    <source>
        <dbReference type="ARBA" id="ARBA00022553"/>
    </source>
</evidence>
<evidence type="ECO:0000313" key="8">
    <source>
        <dbReference type="Proteomes" id="UP000189670"/>
    </source>
</evidence>
<name>A0A1V1PDK4_9BACT</name>
<proteinExistence type="predicted"/>
<dbReference type="PANTHER" id="PTHR43547:SF2">
    <property type="entry name" value="HYBRID SIGNAL TRANSDUCTION HISTIDINE KINASE C"/>
    <property type="match status" value="1"/>
</dbReference>
<dbReference type="SMART" id="SM00091">
    <property type="entry name" value="PAS"/>
    <property type="match status" value="1"/>
</dbReference>
<dbReference type="PANTHER" id="PTHR43547">
    <property type="entry name" value="TWO-COMPONENT HISTIDINE KINASE"/>
    <property type="match status" value="1"/>
</dbReference>
<evidence type="ECO:0000256" key="4">
    <source>
        <dbReference type="SAM" id="Phobius"/>
    </source>
</evidence>
<accession>A0A1V1PDK4</accession>
<organism evidence="7 8">
    <name type="scientific">Candidatus Magnetoglobus multicellularis str. Araruama</name>
    <dbReference type="NCBI Taxonomy" id="890399"/>
    <lineage>
        <taxon>Bacteria</taxon>
        <taxon>Pseudomonadati</taxon>
        <taxon>Thermodesulfobacteriota</taxon>
        <taxon>Desulfobacteria</taxon>
        <taxon>Desulfobacterales</taxon>
        <taxon>Desulfobacteraceae</taxon>
        <taxon>Candidatus Magnetoglobus</taxon>
    </lineage>
</organism>
<dbReference type="Pfam" id="PF13426">
    <property type="entry name" value="PAS_9"/>
    <property type="match status" value="1"/>
</dbReference>
<keyword evidence="3" id="KW-0175">Coiled coil</keyword>
<evidence type="ECO:0000259" key="5">
    <source>
        <dbReference type="PROSITE" id="PS50110"/>
    </source>
</evidence>
<evidence type="ECO:0000259" key="6">
    <source>
        <dbReference type="PROSITE" id="PS50112"/>
    </source>
</evidence>
<feature type="transmembrane region" description="Helical" evidence="4">
    <location>
        <begin position="20"/>
        <end position="38"/>
    </location>
</feature>
<dbReference type="CDD" id="cd00130">
    <property type="entry name" value="PAS"/>
    <property type="match status" value="1"/>
</dbReference>
<dbReference type="CDD" id="cd17546">
    <property type="entry name" value="REC_hyHK_CKI1_RcsC-like"/>
    <property type="match status" value="1"/>
</dbReference>
<dbReference type="InterPro" id="IPR000014">
    <property type="entry name" value="PAS"/>
</dbReference>
<dbReference type="PROSITE" id="PS50110">
    <property type="entry name" value="RESPONSE_REGULATORY"/>
    <property type="match status" value="1"/>
</dbReference>
<feature type="domain" description="PAS" evidence="6">
    <location>
        <begin position="324"/>
        <end position="379"/>
    </location>
</feature>
<dbReference type="SUPFAM" id="SSF55785">
    <property type="entry name" value="PYP-like sensor domain (PAS domain)"/>
    <property type="match status" value="1"/>
</dbReference>
<dbReference type="EMBL" id="ATBP01000098">
    <property type="protein sequence ID" value="ETR72951.1"/>
    <property type="molecule type" value="Genomic_DNA"/>
</dbReference>
<keyword evidence="7" id="KW-0808">Transferase</keyword>
<feature type="transmembrane region" description="Helical" evidence="4">
    <location>
        <begin position="192"/>
        <end position="218"/>
    </location>
</feature>
<feature type="coiled-coil region" evidence="3">
    <location>
        <begin position="477"/>
        <end position="504"/>
    </location>
</feature>
<comment type="caution">
    <text evidence="7">The sequence shown here is derived from an EMBL/GenBank/DDBJ whole genome shotgun (WGS) entry which is preliminary data.</text>
</comment>
<dbReference type="Proteomes" id="UP000189670">
    <property type="component" value="Unassembled WGS sequence"/>
</dbReference>
<dbReference type="SUPFAM" id="SSF55874">
    <property type="entry name" value="ATPase domain of HSP90 chaperone/DNA topoisomerase II/histidine kinase"/>
    <property type="match status" value="1"/>
</dbReference>
<keyword evidence="4" id="KW-1133">Transmembrane helix</keyword>
<evidence type="ECO:0000256" key="2">
    <source>
        <dbReference type="PROSITE-ProRule" id="PRU00169"/>
    </source>
</evidence>
<keyword evidence="1 2" id="KW-0597">Phosphoprotein</keyword>
<dbReference type="GO" id="GO:0000155">
    <property type="term" value="F:phosphorelay sensor kinase activity"/>
    <property type="evidence" value="ECO:0007669"/>
    <property type="project" value="TreeGrafter"/>
</dbReference>
<protein>
    <submittedName>
        <fullName evidence="7">Multi-sensor signal transduction histidine kinase</fullName>
    </submittedName>
</protein>
<evidence type="ECO:0000313" key="7">
    <source>
        <dbReference type="EMBL" id="ETR72951.1"/>
    </source>
</evidence>
<dbReference type="AlphaFoldDB" id="A0A1V1PDK4"/>
<keyword evidence="4" id="KW-0812">Transmembrane</keyword>
<dbReference type="SMART" id="SM00448">
    <property type="entry name" value="REC"/>
    <property type="match status" value="1"/>
</dbReference>
<dbReference type="InterPro" id="IPR011006">
    <property type="entry name" value="CheY-like_superfamily"/>
</dbReference>
<evidence type="ECO:0000256" key="3">
    <source>
        <dbReference type="SAM" id="Coils"/>
    </source>
</evidence>
<dbReference type="Gene3D" id="3.30.450.20">
    <property type="entry name" value="PAS domain"/>
    <property type="match status" value="1"/>
</dbReference>
<dbReference type="InterPro" id="IPR001789">
    <property type="entry name" value="Sig_transdc_resp-reg_receiver"/>
</dbReference>
<dbReference type="PROSITE" id="PS51257">
    <property type="entry name" value="PROKAR_LIPOPROTEIN"/>
    <property type="match status" value="1"/>
</dbReference>
<reference evidence="8" key="1">
    <citation type="submission" date="2012-11" db="EMBL/GenBank/DDBJ databases">
        <authorList>
            <person name="Lucero-Rivera Y.E."/>
            <person name="Tovar-Ramirez D."/>
        </authorList>
    </citation>
    <scope>NUCLEOTIDE SEQUENCE [LARGE SCALE GENOMIC DNA]</scope>
    <source>
        <strain evidence="8">Araruama</strain>
    </source>
</reference>